<name>A0A059BB59_EUCGR</name>
<accession>A0A059BB59</accession>
<organism evidence="4">
    <name type="scientific">Eucalyptus grandis</name>
    <name type="common">Flooded gum</name>
    <dbReference type="NCBI Taxonomy" id="71139"/>
    <lineage>
        <taxon>Eukaryota</taxon>
        <taxon>Viridiplantae</taxon>
        <taxon>Streptophyta</taxon>
        <taxon>Embryophyta</taxon>
        <taxon>Tracheophyta</taxon>
        <taxon>Spermatophyta</taxon>
        <taxon>Magnoliopsida</taxon>
        <taxon>eudicotyledons</taxon>
        <taxon>Gunneridae</taxon>
        <taxon>Pentapetalae</taxon>
        <taxon>rosids</taxon>
        <taxon>malvids</taxon>
        <taxon>Myrtales</taxon>
        <taxon>Myrtaceae</taxon>
        <taxon>Myrtoideae</taxon>
        <taxon>Eucalypteae</taxon>
        <taxon>Eucalyptus</taxon>
    </lineage>
</organism>
<dbReference type="PANTHER" id="PTHR31623:SF83">
    <property type="entry name" value="ACETYL-COA-BENZYLALCOHOL ACETYLTRANSFERASE-LIKE"/>
    <property type="match status" value="1"/>
</dbReference>
<protein>
    <submittedName>
        <fullName evidence="4">Uncharacterized protein</fullName>
    </submittedName>
</protein>
<dbReference type="AlphaFoldDB" id="A0A059BB59"/>
<keyword evidence="2" id="KW-0808">Transferase</keyword>
<dbReference type="STRING" id="71139.A0A059BB59"/>
<dbReference type="EMBL" id="KK198759">
    <property type="protein sequence ID" value="KCW63279.1"/>
    <property type="molecule type" value="Genomic_DNA"/>
</dbReference>
<dbReference type="Gramene" id="KCW63279">
    <property type="protein sequence ID" value="KCW63279"/>
    <property type="gene ID" value="EUGRSUZ_G00908"/>
</dbReference>
<sequence length="440" mass="49006">MKIEIESKKLVKPSAPTADHLRKLKISLIDQLQPPVYVGIIFFYSSKTDVPDPSFVPISERFRLLEKALAETLTFFYPLAGRYVKEKCLLECDDQGVELMEAKADGTLDQFLHGETDPDDVLGHLATQPHQMDQIGSPLVVVQMTKFTCGGMAVGLRVSHRIADMHTISSFLSMWAMACRGSIQKANHPCFDVSSILPPRDLPKLEPPAKLMLGAKYVVKRFVFDNQSILKLKAIARSGGFNSKREPSRVELVTALVSIALLKIAKLRNGQSKPFFISHTVNLRGRTDLLWHDNLGGNVYTMVNGKSTAEVTELGLHGLVGLVRDAITTLLAKLPNAIDGEDLGDMVTNSVGQFQEELRKGDTDVLIFTSWCRFPLYQVNLGWGEPEFVSSLCTSFDSVMLMDHKKGGDYNGVEAWVSLTEEDMDLFRQQDDILEYASHK</sequence>
<dbReference type="OrthoDB" id="671439at2759"/>
<gene>
    <name evidence="4" type="ORF">EUGRSUZ_G00908</name>
</gene>
<dbReference type="eggNOG" id="ENOG502RGDR">
    <property type="taxonomic scope" value="Eukaryota"/>
</dbReference>
<comment type="similarity">
    <text evidence="1">Belongs to the plant acyltransferase family.</text>
</comment>
<dbReference type="GO" id="GO:0016746">
    <property type="term" value="F:acyltransferase activity"/>
    <property type="evidence" value="ECO:0007669"/>
    <property type="project" value="UniProtKB-KW"/>
</dbReference>
<dbReference type="InParanoid" id="A0A059BB59"/>
<evidence type="ECO:0000256" key="2">
    <source>
        <dbReference type="ARBA" id="ARBA00022679"/>
    </source>
</evidence>
<dbReference type="OMA" id="SWCGFPW"/>
<evidence type="ECO:0000313" key="4">
    <source>
        <dbReference type="EMBL" id="KCW63279.1"/>
    </source>
</evidence>
<evidence type="ECO:0000256" key="3">
    <source>
        <dbReference type="ARBA" id="ARBA00023315"/>
    </source>
</evidence>
<dbReference type="Pfam" id="PF02458">
    <property type="entry name" value="Transferase"/>
    <property type="match status" value="1"/>
</dbReference>
<dbReference type="KEGG" id="egr:104452880"/>
<reference evidence="4" key="1">
    <citation type="submission" date="2013-07" db="EMBL/GenBank/DDBJ databases">
        <title>The genome of Eucalyptus grandis.</title>
        <authorList>
            <person name="Schmutz J."/>
            <person name="Hayes R."/>
            <person name="Myburg A."/>
            <person name="Tuskan G."/>
            <person name="Grattapaglia D."/>
            <person name="Rokhsar D.S."/>
        </authorList>
    </citation>
    <scope>NUCLEOTIDE SEQUENCE</scope>
    <source>
        <tissue evidence="4">Leaf extractions</tissue>
    </source>
</reference>
<evidence type="ECO:0000256" key="1">
    <source>
        <dbReference type="ARBA" id="ARBA00009861"/>
    </source>
</evidence>
<keyword evidence="3" id="KW-0012">Acyltransferase</keyword>
<proteinExistence type="inferred from homology"/>
<dbReference type="PANTHER" id="PTHR31623">
    <property type="entry name" value="F21J9.9"/>
    <property type="match status" value="1"/>
</dbReference>
<dbReference type="InterPro" id="IPR023213">
    <property type="entry name" value="CAT-like_dom_sf"/>
</dbReference>
<dbReference type="Gene3D" id="3.30.559.10">
    <property type="entry name" value="Chloramphenicol acetyltransferase-like domain"/>
    <property type="match status" value="2"/>
</dbReference>